<keyword evidence="1" id="KW-0175">Coiled coil</keyword>
<organism evidence="2 3">
    <name type="scientific">Oikopleura dioica</name>
    <name type="common">Tunicate</name>
    <dbReference type="NCBI Taxonomy" id="34765"/>
    <lineage>
        <taxon>Eukaryota</taxon>
        <taxon>Metazoa</taxon>
        <taxon>Chordata</taxon>
        <taxon>Tunicata</taxon>
        <taxon>Appendicularia</taxon>
        <taxon>Copelata</taxon>
        <taxon>Oikopleuridae</taxon>
        <taxon>Oikopleura</taxon>
    </lineage>
</organism>
<keyword evidence="3" id="KW-1185">Reference proteome</keyword>
<evidence type="ECO:0000256" key="1">
    <source>
        <dbReference type="SAM" id="Coils"/>
    </source>
</evidence>
<feature type="coiled-coil region" evidence="1">
    <location>
        <begin position="470"/>
        <end position="671"/>
    </location>
</feature>
<accession>A0ABN7STH5</accession>
<evidence type="ECO:0000313" key="3">
    <source>
        <dbReference type="Proteomes" id="UP001158576"/>
    </source>
</evidence>
<protein>
    <submittedName>
        <fullName evidence="2">Oidioi.mRNA.OKI2018_I69.chr1.g3219.t1.cds</fullName>
    </submittedName>
</protein>
<dbReference type="PANTHER" id="PTHR23159:SF31">
    <property type="entry name" value="CENTROSOME-ASSOCIATED PROTEIN CEP250 ISOFORM X1"/>
    <property type="match status" value="1"/>
</dbReference>
<evidence type="ECO:0000313" key="2">
    <source>
        <dbReference type="EMBL" id="CAG5107235.1"/>
    </source>
</evidence>
<feature type="coiled-coil region" evidence="1">
    <location>
        <begin position="9"/>
        <end position="76"/>
    </location>
</feature>
<feature type="coiled-coil region" evidence="1">
    <location>
        <begin position="257"/>
        <end position="316"/>
    </location>
</feature>
<sequence length="866" mass="100427">MTIDFRSIFVEKQKLLDEYKIKIKSYEERLAGLASDLDGEGYRELSEKLEKARLQLENLEYQVDECEELFQDDDDEDDPKDVSLHDTLKEMNTENTPFEKLGKKYELIVEDVNNIEATLKSPFLKVDGSEHRLEIGESTKHRVGAWEPQPEGSKFLAYGLFRNKISVAATPKFTSTSIILFIDEEGEVMSFDVETKFTYSWGFGRQRAMLLDFVASRTRRVTIAALVCSYSPGAASSVKRKCFEIMDHTATRLAFECQDFNEEIEKHRKSSEEQKAAAKKKIDELNSDLDQARGTIAELDEKLEASNSVLLEMQEHYVSLFEDTLDELADVIEQEEPVGTYLDGKEEMVSERRKLLESVSSCRDKIQSDLDKYNDMKKLLQEYEKDAKAQLEENKNMKEEIAKLEKEMTEQGLDSIKEQLKDAHASFTEEILKLKSDHSDEITALEKIVEEKTKFINLQDEKIKNFLRDEVIHKKNLEEERSKFQELEEKLLSSFEEKLHDREQSHDSEIKKLNMAIEDLQNSQNEELENGQERVDRLSDENDELKEQNEKLFKELEDLKNNNQVLEDNTLRVENEKLEREIEALRSEIHNISTGSESAEDLKELLPENEKLKEEIGNLRSTKDEDKETDEILKAELALLKDKVSSFEDFEIRKEEELFSLNEKIAKLEDADMTTQLEKIELEEQVCAKQREISELTDRNYALEEKLTILMLEKSINDEKEEDMEDNEANEEELKMEDLVVNAQNVTYEKESSIICSMLLYMLIVCISSLIIFWPELSRALVRDHPEIADALKQGFKTGQESAERTINIALEYTPDTLVFHGKLMAQTMQNLGSKAQDLIQLNGYEEYLDRISEVMLEVQKRLNLA</sequence>
<dbReference type="PANTHER" id="PTHR23159">
    <property type="entry name" value="CENTROSOMAL PROTEIN 2"/>
    <property type="match status" value="1"/>
</dbReference>
<dbReference type="EMBL" id="OU015566">
    <property type="protein sequence ID" value="CAG5107235.1"/>
    <property type="molecule type" value="Genomic_DNA"/>
</dbReference>
<feature type="coiled-coil region" evidence="1">
    <location>
        <begin position="366"/>
        <end position="437"/>
    </location>
</feature>
<reference evidence="2 3" key="1">
    <citation type="submission" date="2021-04" db="EMBL/GenBank/DDBJ databases">
        <authorList>
            <person name="Bliznina A."/>
        </authorList>
    </citation>
    <scope>NUCLEOTIDE SEQUENCE [LARGE SCALE GENOMIC DNA]</scope>
</reference>
<proteinExistence type="predicted"/>
<gene>
    <name evidence="2" type="ORF">OKIOD_LOCUS11984</name>
</gene>
<dbReference type="Proteomes" id="UP001158576">
    <property type="component" value="Chromosome 1"/>
</dbReference>
<name>A0ABN7STH5_OIKDI</name>